<dbReference type="STRING" id="166423.A0A0M9A172"/>
<evidence type="ECO:0000256" key="3">
    <source>
        <dbReference type="ARBA" id="ARBA00022606"/>
    </source>
</evidence>
<protein>
    <recommendedName>
        <fullName evidence="10">Odorant receptor</fullName>
    </recommendedName>
</protein>
<evidence type="ECO:0000256" key="9">
    <source>
        <dbReference type="ARBA" id="ARBA00023224"/>
    </source>
</evidence>
<dbReference type="Proteomes" id="UP000053105">
    <property type="component" value="Unassembled WGS sequence"/>
</dbReference>
<keyword evidence="12" id="KW-1185">Reference proteome</keyword>
<dbReference type="OrthoDB" id="6604226at2759"/>
<dbReference type="GO" id="GO:0005549">
    <property type="term" value="F:odorant binding"/>
    <property type="evidence" value="ECO:0007669"/>
    <property type="project" value="InterPro"/>
</dbReference>
<evidence type="ECO:0000313" key="11">
    <source>
        <dbReference type="EMBL" id="KOX73709.1"/>
    </source>
</evidence>
<comment type="subcellular location">
    <subcellularLocation>
        <location evidence="1 10">Cell membrane</location>
        <topology evidence="1 10">Multi-pass membrane protein</topology>
    </subcellularLocation>
</comment>
<dbReference type="AlphaFoldDB" id="A0A0M9A172"/>
<accession>A0A0M9A172</accession>
<evidence type="ECO:0000256" key="7">
    <source>
        <dbReference type="ARBA" id="ARBA00023136"/>
    </source>
</evidence>
<dbReference type="GO" id="GO:0007165">
    <property type="term" value="P:signal transduction"/>
    <property type="evidence" value="ECO:0007669"/>
    <property type="project" value="UniProtKB-KW"/>
</dbReference>
<keyword evidence="9 10" id="KW-0807">Transducer</keyword>
<reference evidence="11 12" key="1">
    <citation type="submission" date="2015-07" db="EMBL/GenBank/DDBJ databases">
        <title>The genome of Melipona quadrifasciata.</title>
        <authorList>
            <person name="Pan H."/>
            <person name="Kapheim K."/>
        </authorList>
    </citation>
    <scope>NUCLEOTIDE SEQUENCE [LARGE SCALE GENOMIC DNA]</scope>
    <source>
        <strain evidence="11">0111107301</strain>
        <tissue evidence="11">Whole body</tissue>
    </source>
</reference>
<feature type="transmembrane region" description="Helical" evidence="10">
    <location>
        <begin position="129"/>
        <end position="152"/>
    </location>
</feature>
<evidence type="ECO:0000256" key="5">
    <source>
        <dbReference type="ARBA" id="ARBA00022725"/>
    </source>
</evidence>
<keyword evidence="5 10" id="KW-0552">Olfaction</keyword>
<keyword evidence="6 10" id="KW-1133">Transmembrane helix</keyword>
<evidence type="ECO:0000256" key="6">
    <source>
        <dbReference type="ARBA" id="ARBA00022989"/>
    </source>
</evidence>
<dbReference type="GO" id="GO:0005886">
    <property type="term" value="C:plasma membrane"/>
    <property type="evidence" value="ECO:0007669"/>
    <property type="project" value="UniProtKB-SubCell"/>
</dbReference>
<keyword evidence="7 10" id="KW-0472">Membrane</keyword>
<dbReference type="EMBL" id="KQ435794">
    <property type="protein sequence ID" value="KOX73709.1"/>
    <property type="molecule type" value="Genomic_DNA"/>
</dbReference>
<evidence type="ECO:0000256" key="2">
    <source>
        <dbReference type="ARBA" id="ARBA00022475"/>
    </source>
</evidence>
<comment type="similarity">
    <text evidence="10">Belongs to the insect chemoreceptor superfamily. Heteromeric odorant receptor channel (TC 1.A.69) family.</text>
</comment>
<name>A0A0M9A172_9HYME</name>
<feature type="transmembrane region" description="Helical" evidence="10">
    <location>
        <begin position="219"/>
        <end position="238"/>
    </location>
</feature>
<dbReference type="PANTHER" id="PTHR21137">
    <property type="entry name" value="ODORANT RECEPTOR"/>
    <property type="match status" value="1"/>
</dbReference>
<dbReference type="PANTHER" id="PTHR21137:SF35">
    <property type="entry name" value="ODORANT RECEPTOR 19A-RELATED"/>
    <property type="match status" value="1"/>
</dbReference>
<feature type="transmembrane region" description="Helical" evidence="10">
    <location>
        <begin position="289"/>
        <end position="310"/>
    </location>
</feature>
<keyword evidence="2" id="KW-1003">Cell membrane</keyword>
<evidence type="ECO:0000256" key="10">
    <source>
        <dbReference type="RuleBase" id="RU351113"/>
    </source>
</evidence>
<feature type="transmembrane region" description="Helical" evidence="10">
    <location>
        <begin position="164"/>
        <end position="182"/>
    </location>
</feature>
<keyword evidence="3 10" id="KW-0716">Sensory transduction</keyword>
<gene>
    <name evidence="11" type="ORF">WN51_13787</name>
</gene>
<feature type="transmembrane region" description="Helical" evidence="10">
    <location>
        <begin position="346"/>
        <end position="369"/>
    </location>
</feature>
<dbReference type="Pfam" id="PF02949">
    <property type="entry name" value="7tm_6"/>
    <property type="match status" value="1"/>
</dbReference>
<dbReference type="GO" id="GO:0004984">
    <property type="term" value="F:olfactory receptor activity"/>
    <property type="evidence" value="ECO:0007669"/>
    <property type="project" value="InterPro"/>
</dbReference>
<evidence type="ECO:0000256" key="1">
    <source>
        <dbReference type="ARBA" id="ARBA00004651"/>
    </source>
</evidence>
<keyword evidence="8 10" id="KW-0675">Receptor</keyword>
<dbReference type="InterPro" id="IPR004117">
    <property type="entry name" value="7tm6_olfct_rcpt"/>
</dbReference>
<evidence type="ECO:0000256" key="8">
    <source>
        <dbReference type="ARBA" id="ARBA00023170"/>
    </source>
</evidence>
<feature type="transmembrane region" description="Helical" evidence="10">
    <location>
        <begin position="381"/>
        <end position="401"/>
    </location>
</feature>
<sequence length="477" mass="54190">MCSYSRLHHARMHILRTESTGGWEESSTALASCSNEVYRDKKRPMKLAHARYQKFQQSMYHRSLSVQLYVHFRPVSIISRDMVALANPPTCSWDEDLLYSVQINRWLLKPIGVWPISLCITTREKINSIMLALISSFLISFLLVPCALCTILDKTGNLDTKIKMIGPLSFCMMAAIKYYILVSRGVKIGKCIEDIRADWYRAHLRGEEDRRIMRENARIGRSLATFCAGFMYSGGFFYTTVMPLCTKRTEIIDNETVRSQAFPIYRGLFDPRTSPSFEIVQLMQCLSGFVIYSVTVGACSLAAVFVMHACGQFGILVTRLQRLVDGLEKEKDLDSRKEQLGDMEELLNEICFVELVGCTMNICFLGYYLLTEWEQSETIGTLTYCTLLISFTFNIFILCYIGEILSEQCKNISLSAYMINWYCLPRRKALGLILIFAVANNSTKLTAGKLVELSLGSFCSVLKSSLAYLSLLRTLTT</sequence>
<evidence type="ECO:0000256" key="4">
    <source>
        <dbReference type="ARBA" id="ARBA00022692"/>
    </source>
</evidence>
<keyword evidence="4 10" id="KW-0812">Transmembrane</keyword>
<comment type="caution">
    <text evidence="10">Lacks conserved residue(s) required for the propagation of feature annotation.</text>
</comment>
<proteinExistence type="inferred from homology"/>
<organism evidence="11 12">
    <name type="scientific">Melipona quadrifasciata</name>
    <dbReference type="NCBI Taxonomy" id="166423"/>
    <lineage>
        <taxon>Eukaryota</taxon>
        <taxon>Metazoa</taxon>
        <taxon>Ecdysozoa</taxon>
        <taxon>Arthropoda</taxon>
        <taxon>Hexapoda</taxon>
        <taxon>Insecta</taxon>
        <taxon>Pterygota</taxon>
        <taxon>Neoptera</taxon>
        <taxon>Endopterygota</taxon>
        <taxon>Hymenoptera</taxon>
        <taxon>Apocrita</taxon>
        <taxon>Aculeata</taxon>
        <taxon>Apoidea</taxon>
        <taxon>Anthophila</taxon>
        <taxon>Apidae</taxon>
        <taxon>Melipona</taxon>
    </lineage>
</organism>
<evidence type="ECO:0000313" key="12">
    <source>
        <dbReference type="Proteomes" id="UP000053105"/>
    </source>
</evidence>